<dbReference type="EMBL" id="OCTY01000002">
    <property type="protein sequence ID" value="SOJ56552.1"/>
    <property type="molecule type" value="Genomic_DNA"/>
</dbReference>
<sequence>MLKRRPIEMLDDPLGYPQVLSAALPGTQNLIAFGVRVLQPLLWKPLAPEEIPTGQLSTAARPAAEIAGHVRWFGTVHPALEQWKASGTYDPFDDPPAIRW</sequence>
<reference evidence="1 2" key="1">
    <citation type="submission" date="2017-10" db="EMBL/GenBank/DDBJ databases">
        <authorList>
            <consortium name="Urmite Genomes"/>
        </authorList>
    </citation>
    <scope>NUCLEOTIDE SEQUENCE [LARGE SCALE GENOMIC DNA]</scope>
    <source>
        <strain evidence="1 2">FB-527</strain>
    </source>
</reference>
<evidence type="ECO:0000313" key="2">
    <source>
        <dbReference type="Proteomes" id="UP000554965"/>
    </source>
</evidence>
<comment type="caution">
    <text evidence="1">The sequence shown here is derived from an EMBL/GenBank/DDBJ whole genome shotgun (WGS) entry which is preliminary data.</text>
</comment>
<proteinExistence type="predicted"/>
<dbReference type="AlphaFoldDB" id="A0A7Z7IMX3"/>
<organism evidence="1 2">
    <name type="scientific">Mycobacterium simulans</name>
    <dbReference type="NCBI Taxonomy" id="627089"/>
    <lineage>
        <taxon>Bacteria</taxon>
        <taxon>Bacillati</taxon>
        <taxon>Actinomycetota</taxon>
        <taxon>Actinomycetes</taxon>
        <taxon>Mycobacteriales</taxon>
        <taxon>Mycobacteriaceae</taxon>
        <taxon>Mycobacterium</taxon>
    </lineage>
</organism>
<dbReference type="Proteomes" id="UP000554965">
    <property type="component" value="Unassembled WGS sequence"/>
</dbReference>
<accession>A0A7Z7IMX3</accession>
<keyword evidence="2" id="KW-1185">Reference proteome</keyword>
<protein>
    <submittedName>
        <fullName evidence="1">Uncharacterized protein</fullName>
    </submittedName>
</protein>
<gene>
    <name evidence="1" type="ORF">MSIMFB_04031</name>
</gene>
<dbReference type="RefSeq" id="WP_186244150.1">
    <property type="nucleotide sequence ID" value="NZ_OCTY01000002.1"/>
</dbReference>
<name>A0A7Z7IMX3_9MYCO</name>
<evidence type="ECO:0000313" key="1">
    <source>
        <dbReference type="EMBL" id="SOJ56552.1"/>
    </source>
</evidence>